<comment type="caution">
    <text evidence="1">The sequence shown here is derived from an EMBL/GenBank/DDBJ whole genome shotgun (WGS) entry which is preliminary data.</text>
</comment>
<accession>A0ACC3BV93</accession>
<keyword evidence="2" id="KW-1185">Reference proteome</keyword>
<dbReference type="EMBL" id="CM020618">
    <property type="protein sequence ID" value="KAK1861820.1"/>
    <property type="molecule type" value="Genomic_DNA"/>
</dbReference>
<evidence type="ECO:0000313" key="1">
    <source>
        <dbReference type="EMBL" id="KAK1861820.1"/>
    </source>
</evidence>
<evidence type="ECO:0000313" key="2">
    <source>
        <dbReference type="Proteomes" id="UP000798662"/>
    </source>
</evidence>
<dbReference type="Proteomes" id="UP000798662">
    <property type="component" value="Chromosome 1"/>
</dbReference>
<organism evidence="1 2">
    <name type="scientific">Pyropia yezoensis</name>
    <name type="common">Susabi-nori</name>
    <name type="synonym">Porphyra yezoensis</name>
    <dbReference type="NCBI Taxonomy" id="2788"/>
    <lineage>
        <taxon>Eukaryota</taxon>
        <taxon>Rhodophyta</taxon>
        <taxon>Bangiophyceae</taxon>
        <taxon>Bangiales</taxon>
        <taxon>Bangiaceae</taxon>
        <taxon>Pyropia</taxon>
    </lineage>
</organism>
<protein>
    <submittedName>
        <fullName evidence="1">Uncharacterized protein</fullName>
    </submittedName>
</protein>
<name>A0ACC3BV93_PYRYE</name>
<gene>
    <name evidence="1" type="ORF">I4F81_004400</name>
</gene>
<sequence>MFATMAYNSLAEHLVDRRKDGTRIVKKTCKVEFEDGVVVAAVETWRCHQCLFRVLPDGKARGVVFHSCYTAYSEAFLFEVAVNLARNGSSLHSASYLREAFQELHTGSKYPEGSSRVRSVTTLTKALLFYLALVLKDLPYDAVSCATCRRPDGSYATVSFDGLQLGYRVKYKLGFTRTDVKVRPVPRASLVPCLITDVALLMALGRVLSAKRDAKTTASSKAITTITAIRGHVMAVALLLGNISIDGEEKSFAGDKPHLDGVGNTLGWDPMVDGGAFPALVAFLRGIFDLRTASRSIALTPESAPDDLRRRVPAALMRRVHAVVAEIDPPPTVPHPVIGASDDVAGQAAQDDDLQVADSKRGRKRARVGPGPSFSSSSSLGGLSSGMDAMPSEDDDGFYMPRSAKMPKEPVWEREAPLLRYGEALGEPALATTGGGLRAVRLQSLSLALLPHIPSTAASALEIMEFVRAIVVDPAVVWSPKGSWEAVDQLLVVLQSGDFSVASLRAVLRSPAVTEQRLLRGAVGFLGPGLDADPRLRHLLRDVLLGLKERVTLYNEWVKDGEVASALDDAATEELRCEMAAAHPLHTFSHQHYTDAWLLPPATKAAYRSVYGEHTDQSDDYLKTGMWAPGLPVLRPMPGFSDADTANTDLPSWSHDMGKENSHTGGTVGAFCTCAHPKCIGVMTLTGSESQVMPLESVAQRFVTMPDVVVYDFACATLKSALVRLPYMAQRSSLKCDRFHWPENHVDCSCAMNPDSRRCRMR</sequence>
<proteinExistence type="predicted"/>
<reference evidence="1" key="1">
    <citation type="submission" date="2019-11" db="EMBL/GenBank/DDBJ databases">
        <title>Nori genome reveals adaptations in red seaweeds to the harsh intertidal environment.</title>
        <authorList>
            <person name="Wang D."/>
            <person name="Mao Y."/>
        </authorList>
    </citation>
    <scope>NUCLEOTIDE SEQUENCE</scope>
    <source>
        <tissue evidence="1">Gametophyte</tissue>
    </source>
</reference>